<accession>A0A3F2S3J1</accession>
<feature type="region of interest" description="Disordered" evidence="1">
    <location>
        <begin position="54"/>
        <end position="90"/>
    </location>
</feature>
<reference evidence="4 5" key="1">
    <citation type="submission" date="2018-07" db="EMBL/GenBank/DDBJ databases">
        <title>Genome sequencing of oomycete isolates from Chile give support for New Zealand origin for Phytophthora kernoviae and make available the first Nothophytophthora sp. genome.</title>
        <authorList>
            <person name="Studholme D.J."/>
            <person name="Sanfuentes E."/>
            <person name="Panda P."/>
            <person name="Hill R."/>
            <person name="Sambles C."/>
            <person name="Grant M."/>
            <person name="Williams N.M."/>
            <person name="Mcdougal R.L."/>
        </authorList>
    </citation>
    <scope>NUCLEOTIDE SEQUENCE [LARGE SCALE GENOMIC DNA]</scope>
    <source>
        <strain evidence="3">Chile6</strain>
        <strain evidence="2">Chile7</strain>
    </source>
</reference>
<feature type="region of interest" description="Disordered" evidence="1">
    <location>
        <begin position="1"/>
        <end position="26"/>
    </location>
</feature>
<organism evidence="3 4">
    <name type="scientific">Phytophthora kernoviae</name>
    <dbReference type="NCBI Taxonomy" id="325452"/>
    <lineage>
        <taxon>Eukaryota</taxon>
        <taxon>Sar</taxon>
        <taxon>Stramenopiles</taxon>
        <taxon>Oomycota</taxon>
        <taxon>Peronosporomycetes</taxon>
        <taxon>Peronosporales</taxon>
        <taxon>Peronosporaceae</taxon>
        <taxon>Phytophthora</taxon>
    </lineage>
</organism>
<dbReference type="AlphaFoldDB" id="A0A3F2S3J1"/>
<dbReference type="EMBL" id="MBDO02000008">
    <property type="protein sequence ID" value="RLN69029.1"/>
    <property type="molecule type" value="Genomic_DNA"/>
</dbReference>
<evidence type="ECO:0000313" key="4">
    <source>
        <dbReference type="Proteomes" id="UP000277300"/>
    </source>
</evidence>
<dbReference type="EMBL" id="MBAD02000500">
    <property type="protein sequence ID" value="RLN66730.1"/>
    <property type="molecule type" value="Genomic_DNA"/>
</dbReference>
<dbReference type="OrthoDB" id="10565389at2759"/>
<protein>
    <submittedName>
        <fullName evidence="3">Uncharacterized protein</fullName>
    </submittedName>
</protein>
<evidence type="ECO:0000313" key="2">
    <source>
        <dbReference type="EMBL" id="RLN66730.1"/>
    </source>
</evidence>
<sequence>MGRKQNDIVPKSLKQSTEEVLDEETQHNSVYTRATMDLSKKEQFAWDKYFRSNNSSSSLVGVAPPHPEKDDEEESSIQANPLTKQRRWRF</sequence>
<evidence type="ECO:0000313" key="5">
    <source>
        <dbReference type="Proteomes" id="UP000284657"/>
    </source>
</evidence>
<dbReference type="Proteomes" id="UP000277300">
    <property type="component" value="Unassembled WGS sequence"/>
</dbReference>
<gene>
    <name evidence="2" type="ORF">BBJ29_000040</name>
    <name evidence="3" type="ORF">BBP00_00000659</name>
</gene>
<evidence type="ECO:0000313" key="3">
    <source>
        <dbReference type="EMBL" id="RLN69029.1"/>
    </source>
</evidence>
<name>A0A3F2S3J1_9STRA</name>
<comment type="caution">
    <text evidence="3">The sequence shown here is derived from an EMBL/GenBank/DDBJ whole genome shotgun (WGS) entry which is preliminary data.</text>
</comment>
<evidence type="ECO:0000256" key="1">
    <source>
        <dbReference type="SAM" id="MobiDB-lite"/>
    </source>
</evidence>
<dbReference type="Proteomes" id="UP000284657">
    <property type="component" value="Unassembled WGS sequence"/>
</dbReference>
<proteinExistence type="predicted"/>